<proteinExistence type="predicted"/>
<protein>
    <submittedName>
        <fullName evidence="1">Uncharacterized protein</fullName>
    </submittedName>
</protein>
<dbReference type="Proteomes" id="UP000248925">
    <property type="component" value="Unassembled WGS sequence"/>
</dbReference>
<comment type="caution">
    <text evidence="1">The sequence shown here is derived from an EMBL/GenBank/DDBJ whole genome shotgun (WGS) entry which is preliminary data.</text>
</comment>
<evidence type="ECO:0000313" key="2">
    <source>
        <dbReference type="Proteomes" id="UP000248925"/>
    </source>
</evidence>
<keyword evidence="2" id="KW-1185">Reference proteome</keyword>
<dbReference type="EMBL" id="PCDP01000065">
    <property type="protein sequence ID" value="PZM08826.1"/>
    <property type="molecule type" value="Genomic_DNA"/>
</dbReference>
<dbReference type="AlphaFoldDB" id="A0A2W4DYD2"/>
<organism evidence="1 2">
    <name type="scientific">Rhizobium tubonense</name>
    <dbReference type="NCBI Taxonomy" id="484088"/>
    <lineage>
        <taxon>Bacteria</taxon>
        <taxon>Pseudomonadati</taxon>
        <taxon>Pseudomonadota</taxon>
        <taxon>Alphaproteobacteria</taxon>
        <taxon>Hyphomicrobiales</taxon>
        <taxon>Rhizobiaceae</taxon>
        <taxon>Rhizobium/Agrobacterium group</taxon>
        <taxon>Rhizobium</taxon>
    </lineage>
</organism>
<accession>A0A2W4DYD2</accession>
<evidence type="ECO:0000313" key="1">
    <source>
        <dbReference type="EMBL" id="PZM08826.1"/>
    </source>
</evidence>
<name>A0A2W4DYD2_9HYPH</name>
<gene>
    <name evidence="1" type="ORF">CPY51_28085</name>
</gene>
<reference evidence="1 2" key="1">
    <citation type="journal article" date="2018" name="Sci. Rep.">
        <title>Rhizobium tumorigenes sp. nov., a novel plant tumorigenic bacterium isolated from cane gall tumors on thornless blackberry.</title>
        <authorList>
            <person name="Kuzmanovi N."/>
            <person name="Smalla K."/>
            <person name="Gronow S."/>
            <person name="PuBawska J."/>
        </authorList>
    </citation>
    <scope>NUCLEOTIDE SEQUENCE [LARGE SCALE GENOMIC DNA]</scope>
    <source>
        <strain evidence="1 2">CCBAU 85046</strain>
    </source>
</reference>
<sequence length="74" mass="8001">MPVSTSSPFRYPSYVGDLRCARHALFDGLRNVSKRAAPIVAIDSTIWSTIASSGKNSLKMVEMFGASIHGIRSS</sequence>